<organism evidence="2 3">
    <name type="scientific">Genlisea aurea</name>
    <dbReference type="NCBI Taxonomy" id="192259"/>
    <lineage>
        <taxon>Eukaryota</taxon>
        <taxon>Viridiplantae</taxon>
        <taxon>Streptophyta</taxon>
        <taxon>Embryophyta</taxon>
        <taxon>Tracheophyta</taxon>
        <taxon>Spermatophyta</taxon>
        <taxon>Magnoliopsida</taxon>
        <taxon>eudicotyledons</taxon>
        <taxon>Gunneridae</taxon>
        <taxon>Pentapetalae</taxon>
        <taxon>asterids</taxon>
        <taxon>lamiids</taxon>
        <taxon>Lamiales</taxon>
        <taxon>Lentibulariaceae</taxon>
        <taxon>Genlisea</taxon>
    </lineage>
</organism>
<dbReference type="Proteomes" id="UP000015453">
    <property type="component" value="Unassembled WGS sequence"/>
</dbReference>
<dbReference type="AlphaFoldDB" id="S8DWG8"/>
<evidence type="ECO:0000313" key="3">
    <source>
        <dbReference type="Proteomes" id="UP000015453"/>
    </source>
</evidence>
<accession>S8DWG8</accession>
<feature type="non-terminal residue" evidence="2">
    <location>
        <position position="1"/>
    </location>
</feature>
<sequence length="121" mass="14101">GNIMKRRNREGEEEDARKNKKIETNDKDEEASSSSSSSRFYQTGVFDFPWLKEGLVFDLEDLFHGSSSIMDLVLFEQQNFDHQNNNNPVFLETFDDDSDRLRSMPAYDFEPLDCILSSFLD</sequence>
<feature type="compositionally biased region" description="Basic and acidic residues" evidence="1">
    <location>
        <begin position="15"/>
        <end position="25"/>
    </location>
</feature>
<feature type="non-terminal residue" evidence="2">
    <location>
        <position position="121"/>
    </location>
</feature>
<name>S8DWG8_9LAMI</name>
<evidence type="ECO:0000313" key="2">
    <source>
        <dbReference type="EMBL" id="EPS67533.1"/>
    </source>
</evidence>
<comment type="caution">
    <text evidence="2">The sequence shown here is derived from an EMBL/GenBank/DDBJ whole genome shotgun (WGS) entry which is preliminary data.</text>
</comment>
<proteinExistence type="predicted"/>
<reference evidence="2 3" key="1">
    <citation type="journal article" date="2013" name="BMC Genomics">
        <title>The miniature genome of a carnivorous plant Genlisea aurea contains a low number of genes and short non-coding sequences.</title>
        <authorList>
            <person name="Leushkin E.V."/>
            <person name="Sutormin R.A."/>
            <person name="Nabieva E.R."/>
            <person name="Penin A.A."/>
            <person name="Kondrashov A.S."/>
            <person name="Logacheva M.D."/>
        </authorList>
    </citation>
    <scope>NUCLEOTIDE SEQUENCE [LARGE SCALE GENOMIC DNA]</scope>
</reference>
<feature type="region of interest" description="Disordered" evidence="1">
    <location>
        <begin position="1"/>
        <end position="39"/>
    </location>
</feature>
<dbReference type="EMBL" id="AUSU01003069">
    <property type="protein sequence ID" value="EPS67533.1"/>
    <property type="molecule type" value="Genomic_DNA"/>
</dbReference>
<dbReference type="OrthoDB" id="749393at2759"/>
<keyword evidence="3" id="KW-1185">Reference proteome</keyword>
<gene>
    <name evidence="2" type="ORF">M569_07247</name>
</gene>
<protein>
    <submittedName>
        <fullName evidence="2">Uncharacterized protein</fullName>
    </submittedName>
</protein>
<evidence type="ECO:0000256" key="1">
    <source>
        <dbReference type="SAM" id="MobiDB-lite"/>
    </source>
</evidence>